<organism evidence="3 4">
    <name type="scientific">Aureobasidium melanogenum (strain CBS 110374)</name>
    <name type="common">Aureobasidium pullulans var. melanogenum</name>
    <dbReference type="NCBI Taxonomy" id="1043003"/>
    <lineage>
        <taxon>Eukaryota</taxon>
        <taxon>Fungi</taxon>
        <taxon>Dikarya</taxon>
        <taxon>Ascomycota</taxon>
        <taxon>Pezizomycotina</taxon>
        <taxon>Dothideomycetes</taxon>
        <taxon>Dothideomycetidae</taxon>
        <taxon>Dothideales</taxon>
        <taxon>Saccotheciaceae</taxon>
        <taxon>Aureobasidium</taxon>
    </lineage>
</organism>
<dbReference type="RefSeq" id="XP_040877612.1">
    <property type="nucleotide sequence ID" value="XM_041026781.1"/>
</dbReference>
<protein>
    <submittedName>
        <fullName evidence="3">Alpha/beta-hydrolase</fullName>
    </submittedName>
</protein>
<dbReference type="SUPFAM" id="SSF53474">
    <property type="entry name" value="alpha/beta-Hydrolases"/>
    <property type="match status" value="1"/>
</dbReference>
<dbReference type="PANTHER" id="PTHR48081:SF3">
    <property type="entry name" value="ALPHA_BETA HYDROLASE FOLD-3 DOMAIN-CONTAINING PROTEIN"/>
    <property type="match status" value="1"/>
</dbReference>
<evidence type="ECO:0000313" key="4">
    <source>
        <dbReference type="Proteomes" id="UP000030672"/>
    </source>
</evidence>
<name>A0A074VNA6_AURM1</name>
<dbReference type="PANTHER" id="PTHR48081">
    <property type="entry name" value="AB HYDROLASE SUPERFAMILY PROTEIN C4A8.06C"/>
    <property type="match status" value="1"/>
</dbReference>
<proteinExistence type="predicted"/>
<dbReference type="HOGENOM" id="CLU_012494_9_1_1"/>
<dbReference type="Pfam" id="PF07859">
    <property type="entry name" value="Abhydrolase_3"/>
    <property type="match status" value="1"/>
</dbReference>
<evidence type="ECO:0000256" key="1">
    <source>
        <dbReference type="ARBA" id="ARBA00022801"/>
    </source>
</evidence>
<feature type="domain" description="Alpha/beta hydrolase fold-3" evidence="2">
    <location>
        <begin position="44"/>
        <end position="165"/>
    </location>
</feature>
<evidence type="ECO:0000259" key="2">
    <source>
        <dbReference type="Pfam" id="PF07859"/>
    </source>
</evidence>
<accession>A0A074VNA6</accession>
<dbReference type="Proteomes" id="UP000030672">
    <property type="component" value="Unassembled WGS sequence"/>
</dbReference>
<dbReference type="InterPro" id="IPR050300">
    <property type="entry name" value="GDXG_lipolytic_enzyme"/>
</dbReference>
<dbReference type="GO" id="GO:0016787">
    <property type="term" value="F:hydrolase activity"/>
    <property type="evidence" value="ECO:0007669"/>
    <property type="project" value="UniProtKB-KW"/>
</dbReference>
<keyword evidence="1 3" id="KW-0378">Hydrolase</keyword>
<dbReference type="InterPro" id="IPR013094">
    <property type="entry name" value="AB_hydrolase_3"/>
</dbReference>
<reference evidence="3 4" key="1">
    <citation type="journal article" date="2014" name="BMC Genomics">
        <title>Genome sequencing of four Aureobasidium pullulans varieties: biotechnological potential, stress tolerance, and description of new species.</title>
        <authorList>
            <person name="Gostin Ar C."/>
            <person name="Ohm R.A."/>
            <person name="Kogej T."/>
            <person name="Sonjak S."/>
            <person name="Turk M."/>
            <person name="Zajc J."/>
            <person name="Zalar P."/>
            <person name="Grube M."/>
            <person name="Sun H."/>
            <person name="Han J."/>
            <person name="Sharma A."/>
            <person name="Chiniquy J."/>
            <person name="Ngan C.Y."/>
            <person name="Lipzen A."/>
            <person name="Barry K."/>
            <person name="Grigoriev I.V."/>
            <person name="Gunde-Cimerman N."/>
        </authorList>
    </citation>
    <scope>NUCLEOTIDE SEQUENCE [LARGE SCALE GENOMIC DNA]</scope>
    <source>
        <strain evidence="3 4">CBS 110374</strain>
    </source>
</reference>
<evidence type="ECO:0000313" key="3">
    <source>
        <dbReference type="EMBL" id="KEQ60589.1"/>
    </source>
</evidence>
<sequence length="316" mass="35320">MADTKFDAFDRKDTTYTSDDLSVGVSVFVPKGVKKGQTLPILIRWHGGALINGGRIYEPWFPRWIIDLAAIHSAIIVAPDYRLLPESSGLDILSDLHNFYAWLHDHLASFVSTSFSQQNSKPDLSNILITGESAGGYMAVQSTLLGETKGIKAVIAHYPMIDLKDAWYSKPGSKVIWSQPPPPYPDGWLDQQLEAAKSAKPVAERIPKEGEPDLFVASLLEGRYTDILGSDSRLFPLENLETFKERGESLPPIWMFHGDKDTLIPIDGTLKFVREAQGDVKETVVPGAEHGFDDDSVTLDTDWVMEGREWLKMYWP</sequence>
<dbReference type="GeneID" id="63920154"/>
<dbReference type="STRING" id="1043003.A0A074VNA6"/>
<dbReference type="InterPro" id="IPR029058">
    <property type="entry name" value="AB_hydrolase_fold"/>
</dbReference>
<dbReference type="AlphaFoldDB" id="A0A074VNA6"/>
<dbReference type="EMBL" id="KL584842">
    <property type="protein sequence ID" value="KEQ60589.1"/>
    <property type="molecule type" value="Genomic_DNA"/>
</dbReference>
<keyword evidence="4" id="KW-1185">Reference proteome</keyword>
<dbReference type="Gene3D" id="3.40.50.1820">
    <property type="entry name" value="alpha/beta hydrolase"/>
    <property type="match status" value="1"/>
</dbReference>
<gene>
    <name evidence="3" type="ORF">M437DRAFT_77297</name>
</gene>